<name>A0AAD6UTC5_9AGAR</name>
<evidence type="ECO:0000313" key="1">
    <source>
        <dbReference type="EMBL" id="KAJ7194201.1"/>
    </source>
</evidence>
<dbReference type="AlphaFoldDB" id="A0AAD6UTC5"/>
<accession>A0AAD6UTC5</accession>
<organism evidence="1 2">
    <name type="scientific">Mycena pura</name>
    <dbReference type="NCBI Taxonomy" id="153505"/>
    <lineage>
        <taxon>Eukaryota</taxon>
        <taxon>Fungi</taxon>
        <taxon>Dikarya</taxon>
        <taxon>Basidiomycota</taxon>
        <taxon>Agaricomycotina</taxon>
        <taxon>Agaricomycetes</taxon>
        <taxon>Agaricomycetidae</taxon>
        <taxon>Agaricales</taxon>
        <taxon>Marasmiineae</taxon>
        <taxon>Mycenaceae</taxon>
        <taxon>Mycena</taxon>
    </lineage>
</organism>
<evidence type="ECO:0000313" key="2">
    <source>
        <dbReference type="Proteomes" id="UP001219525"/>
    </source>
</evidence>
<comment type="caution">
    <text evidence="1">The sequence shown here is derived from an EMBL/GenBank/DDBJ whole genome shotgun (WGS) entry which is preliminary data.</text>
</comment>
<protein>
    <submittedName>
        <fullName evidence="1">Uncharacterized protein</fullName>
    </submittedName>
</protein>
<dbReference type="Proteomes" id="UP001219525">
    <property type="component" value="Unassembled WGS sequence"/>
</dbReference>
<proteinExistence type="predicted"/>
<dbReference type="EMBL" id="JARJCW010000100">
    <property type="protein sequence ID" value="KAJ7194201.1"/>
    <property type="molecule type" value="Genomic_DNA"/>
</dbReference>
<gene>
    <name evidence="1" type="ORF">GGX14DRAFT_404829</name>
</gene>
<keyword evidence="2" id="KW-1185">Reference proteome</keyword>
<sequence>MLHNNDTDIQRAVELQLASLCSQHCKTAVWKNNLSTPQVNAGHCPVHEQQSSSSAEWVNIPVELESGWGSILGIDFLSKGVHVCNLLRWYVGWRCTQGPAKLILHSSVSTTPNKYERQQLTDELVEVIALTRLLESLGDTEDSDDQDDALDNELAPTPISELLLMGLVSIHSHRYPNDWRNISKSTETLQLLLNVWKLQPEFFRSYLCITPATFDVLLIAIEDDVVFQNNSELAEQFPVPWQLGM</sequence>
<reference evidence="1" key="1">
    <citation type="submission" date="2023-03" db="EMBL/GenBank/DDBJ databases">
        <title>Massive genome expansion in bonnet fungi (Mycena s.s.) driven by repeated elements and novel gene families across ecological guilds.</title>
        <authorList>
            <consortium name="Lawrence Berkeley National Laboratory"/>
            <person name="Harder C.B."/>
            <person name="Miyauchi S."/>
            <person name="Viragh M."/>
            <person name="Kuo A."/>
            <person name="Thoen E."/>
            <person name="Andreopoulos B."/>
            <person name="Lu D."/>
            <person name="Skrede I."/>
            <person name="Drula E."/>
            <person name="Henrissat B."/>
            <person name="Morin E."/>
            <person name="Kohler A."/>
            <person name="Barry K."/>
            <person name="LaButti K."/>
            <person name="Morin E."/>
            <person name="Salamov A."/>
            <person name="Lipzen A."/>
            <person name="Mereny Z."/>
            <person name="Hegedus B."/>
            <person name="Baldrian P."/>
            <person name="Stursova M."/>
            <person name="Weitz H."/>
            <person name="Taylor A."/>
            <person name="Grigoriev I.V."/>
            <person name="Nagy L.G."/>
            <person name="Martin F."/>
            <person name="Kauserud H."/>
        </authorList>
    </citation>
    <scope>NUCLEOTIDE SEQUENCE</scope>
    <source>
        <strain evidence="1">9144</strain>
    </source>
</reference>